<evidence type="ECO:0000313" key="2">
    <source>
        <dbReference type="Proteomes" id="UP000803844"/>
    </source>
</evidence>
<dbReference type="PANTHER" id="PTHR17178:SF0">
    <property type="entry name" value="SERGLYCIN"/>
    <property type="match status" value="1"/>
</dbReference>
<dbReference type="GeneID" id="63840651"/>
<sequence>MEEDVDVSNAATVTVMAGQSSTTTLTVGGGTTSVPPTTTITITKTLTTSWTGASSTSSSSTTSSAATATASSTFTVTQEVLDFARVGVLFILQEEQLSDASTAQTALESFFESSAQTATAASNISLANGNTIDLVNFHIDVGTGLVGSLITTKKRELDEAGSIHL</sequence>
<accession>A0A9P4Y222</accession>
<reference evidence="1" key="1">
    <citation type="journal article" date="2020" name="Phytopathology">
        <title>Genome sequence of the chestnut blight fungus Cryphonectria parasitica EP155: A fundamental resource for an archetypical invasive plant pathogen.</title>
        <authorList>
            <person name="Crouch J.A."/>
            <person name="Dawe A."/>
            <person name="Aerts A."/>
            <person name="Barry K."/>
            <person name="Churchill A.C.L."/>
            <person name="Grimwood J."/>
            <person name="Hillman B."/>
            <person name="Milgroom M.G."/>
            <person name="Pangilinan J."/>
            <person name="Smith M."/>
            <person name="Salamov A."/>
            <person name="Schmutz J."/>
            <person name="Yadav J."/>
            <person name="Grigoriev I.V."/>
            <person name="Nuss D."/>
        </authorList>
    </citation>
    <scope>NUCLEOTIDE SEQUENCE</scope>
    <source>
        <strain evidence="1">EP155</strain>
    </source>
</reference>
<keyword evidence="2" id="KW-1185">Reference proteome</keyword>
<dbReference type="EMBL" id="MU032348">
    <property type="protein sequence ID" value="KAF3765010.1"/>
    <property type="molecule type" value="Genomic_DNA"/>
</dbReference>
<protein>
    <submittedName>
        <fullName evidence="1">Uncharacterized protein</fullName>
    </submittedName>
</protein>
<dbReference type="RefSeq" id="XP_040775971.1">
    <property type="nucleotide sequence ID" value="XM_040923522.1"/>
</dbReference>
<organism evidence="1 2">
    <name type="scientific">Cryphonectria parasitica (strain ATCC 38755 / EP155)</name>
    <dbReference type="NCBI Taxonomy" id="660469"/>
    <lineage>
        <taxon>Eukaryota</taxon>
        <taxon>Fungi</taxon>
        <taxon>Dikarya</taxon>
        <taxon>Ascomycota</taxon>
        <taxon>Pezizomycotina</taxon>
        <taxon>Sordariomycetes</taxon>
        <taxon>Sordariomycetidae</taxon>
        <taxon>Diaporthales</taxon>
        <taxon>Cryphonectriaceae</taxon>
        <taxon>Cryphonectria-Endothia species complex</taxon>
        <taxon>Cryphonectria</taxon>
    </lineage>
</organism>
<evidence type="ECO:0000313" key="1">
    <source>
        <dbReference type="EMBL" id="KAF3765010.1"/>
    </source>
</evidence>
<proteinExistence type="predicted"/>
<dbReference type="AlphaFoldDB" id="A0A9P4Y222"/>
<dbReference type="OrthoDB" id="283575at2759"/>
<gene>
    <name evidence="1" type="ORF">M406DRAFT_356767</name>
</gene>
<comment type="caution">
    <text evidence="1">The sequence shown here is derived from an EMBL/GenBank/DDBJ whole genome shotgun (WGS) entry which is preliminary data.</text>
</comment>
<dbReference type="PANTHER" id="PTHR17178">
    <property type="entry name" value="SECRETORY GRANULE PROTEOGLYCAN CORE PROTEIN"/>
    <property type="match status" value="1"/>
</dbReference>
<dbReference type="Proteomes" id="UP000803844">
    <property type="component" value="Unassembled WGS sequence"/>
</dbReference>
<name>A0A9P4Y222_CRYP1</name>